<sequence length="668" mass="74855">MYNALGGIQALASPRTRKAKEAQMPCAPEGPAELPQGPDPVGLDLNLREEGVKQYRVCQVRAGVQTWSWIFSTLETRENHRRWQKVHAAVQLSYRKRSVGNELGLARICGLEAFGPIPRADSETVYKRKDRERVLREGEKERSPKTDEGRITKHRLKLAISKLKIFEFIIRDIRLSLSRYLVSGASRYGLFFPQTEQHSMLVAFDTLSIDMTSGSEPGDIPSVGSDVPSLSSGINSESNNGWQLSMNGMYEGARSILELENRDSGVKNRCSSSRGGTSILIDSGKTSILEQESIRESPFDSRFDFPEYGLVSKVWLPASRSHPFHSIQVTLRKATRWNAFLKSSHLTAYLRHVKLFEKPELTYEQAQAQTDKVYELLPHIAQLTTVQSLCVDVTSWVPAFRNVIRHNLQLMHILSHFTLLERVSLTRVKVKDFEEIPEQLAGKLSPVAPPHNPNIIWQSRAWAGGLAVQFVSPHFSPAFGIVRQAFLGNHLRGQPHAAPGRPIIQPSSLLSRIRRFFLHPHAHPATVQPNAPDRAPHPRPRPVLGAATLSLLLDAGSAIHIERGLDVTPLFLSEILSALESLALDINGELSALNALDWRPFARALDGPQLEREHANADVDGRPEMYARRIVQVIAPVCCRRRRLRLHTMNYISRVSVLATRHPALNVT</sequence>
<organism evidence="2 3">
    <name type="scientific">Mycena rosella</name>
    <name type="common">Pink bonnet</name>
    <name type="synonym">Agaricus rosellus</name>
    <dbReference type="NCBI Taxonomy" id="1033263"/>
    <lineage>
        <taxon>Eukaryota</taxon>
        <taxon>Fungi</taxon>
        <taxon>Dikarya</taxon>
        <taxon>Basidiomycota</taxon>
        <taxon>Agaricomycotina</taxon>
        <taxon>Agaricomycetes</taxon>
        <taxon>Agaricomycetidae</taxon>
        <taxon>Agaricales</taxon>
        <taxon>Marasmiineae</taxon>
        <taxon>Mycenaceae</taxon>
        <taxon>Mycena</taxon>
    </lineage>
</organism>
<dbReference type="Proteomes" id="UP001221757">
    <property type="component" value="Unassembled WGS sequence"/>
</dbReference>
<accession>A0AAD7CYE5</accession>
<name>A0AAD7CYE5_MYCRO</name>
<reference evidence="2" key="1">
    <citation type="submission" date="2023-03" db="EMBL/GenBank/DDBJ databases">
        <title>Massive genome expansion in bonnet fungi (Mycena s.s.) driven by repeated elements and novel gene families across ecological guilds.</title>
        <authorList>
            <consortium name="Lawrence Berkeley National Laboratory"/>
            <person name="Harder C.B."/>
            <person name="Miyauchi S."/>
            <person name="Viragh M."/>
            <person name="Kuo A."/>
            <person name="Thoen E."/>
            <person name="Andreopoulos B."/>
            <person name="Lu D."/>
            <person name="Skrede I."/>
            <person name="Drula E."/>
            <person name="Henrissat B."/>
            <person name="Morin E."/>
            <person name="Kohler A."/>
            <person name="Barry K."/>
            <person name="LaButti K."/>
            <person name="Morin E."/>
            <person name="Salamov A."/>
            <person name="Lipzen A."/>
            <person name="Mereny Z."/>
            <person name="Hegedus B."/>
            <person name="Baldrian P."/>
            <person name="Stursova M."/>
            <person name="Weitz H."/>
            <person name="Taylor A."/>
            <person name="Grigoriev I.V."/>
            <person name="Nagy L.G."/>
            <person name="Martin F."/>
            <person name="Kauserud H."/>
        </authorList>
    </citation>
    <scope>NUCLEOTIDE SEQUENCE</scope>
    <source>
        <strain evidence="2">CBHHK067</strain>
    </source>
</reference>
<keyword evidence="3" id="KW-1185">Reference proteome</keyword>
<proteinExistence type="predicted"/>
<dbReference type="EMBL" id="JARKIE010000186">
    <property type="protein sequence ID" value="KAJ7669647.1"/>
    <property type="molecule type" value="Genomic_DNA"/>
</dbReference>
<evidence type="ECO:0000256" key="1">
    <source>
        <dbReference type="SAM" id="MobiDB-lite"/>
    </source>
</evidence>
<gene>
    <name evidence="2" type="ORF">B0H17DRAFT_1142095</name>
</gene>
<evidence type="ECO:0000313" key="2">
    <source>
        <dbReference type="EMBL" id="KAJ7669647.1"/>
    </source>
</evidence>
<protein>
    <submittedName>
        <fullName evidence="2">Uncharacterized protein</fullName>
    </submittedName>
</protein>
<evidence type="ECO:0000313" key="3">
    <source>
        <dbReference type="Proteomes" id="UP001221757"/>
    </source>
</evidence>
<feature type="region of interest" description="Disordered" evidence="1">
    <location>
        <begin position="13"/>
        <end position="41"/>
    </location>
</feature>
<comment type="caution">
    <text evidence="2">The sequence shown here is derived from an EMBL/GenBank/DDBJ whole genome shotgun (WGS) entry which is preliminary data.</text>
</comment>
<dbReference type="AlphaFoldDB" id="A0AAD7CYE5"/>